<dbReference type="EMBL" id="KN840470">
    <property type="protein sequence ID" value="KIP09123.1"/>
    <property type="molecule type" value="Genomic_DNA"/>
</dbReference>
<dbReference type="PRINTS" id="PR00420">
    <property type="entry name" value="RNGMNOXGNASE"/>
</dbReference>
<dbReference type="HOGENOM" id="CLU_009665_20_0_1"/>
<evidence type="ECO:0000259" key="5">
    <source>
        <dbReference type="Pfam" id="PF01494"/>
    </source>
</evidence>
<keyword evidence="3" id="KW-0274">FAD</keyword>
<evidence type="ECO:0000256" key="4">
    <source>
        <dbReference type="ARBA" id="ARBA00023002"/>
    </source>
</evidence>
<sequence length="387" mass="41173">MSPLPSRTDVLIVGAGPAGLTAALSLHNSGCKDIVVVDSALAADSTSRAIATHAATFEALDRVAPGCADQIVARGNKSSAGRVWDGYNFIKFANFDVLKGHTKYPFILFTPQTVVERILGDRAQEEGIQVCRPHKVVNLAPNADDSNITDVFFEDGRVVQARCVVGADGTKSIVRTIAGISYSDPDGEDPTSEDLKLGVIADVKLDAPVPDGGIMAFHHGTFFLCIPLPPACFAGAQVYRIAYGVPLGTPPHAPPREYLQTLDDAFGLGAHPPTGGQGMNLGIRDAVFLGPVLAAHVARAAAGDADRAALDAPLQAWAANRHETALKVIRLAKAGLARASIKDETTWYLGFVPVNWLKLRNFMLWIMTSTGIMPRLVPWQLSGLKNP</sequence>
<feature type="domain" description="FAD-binding" evidence="5">
    <location>
        <begin position="270"/>
        <end position="311"/>
    </location>
</feature>
<keyword evidence="4" id="KW-0560">Oxidoreductase</keyword>
<evidence type="ECO:0000313" key="6">
    <source>
        <dbReference type="EMBL" id="KIP09123.1"/>
    </source>
</evidence>
<proteinExistence type="predicted"/>
<dbReference type="GO" id="GO:0071949">
    <property type="term" value="F:FAD binding"/>
    <property type="evidence" value="ECO:0007669"/>
    <property type="project" value="InterPro"/>
</dbReference>
<dbReference type="Gene3D" id="3.50.50.60">
    <property type="entry name" value="FAD/NAD(P)-binding domain"/>
    <property type="match status" value="2"/>
</dbReference>
<feature type="domain" description="FAD-binding" evidence="5">
    <location>
        <begin position="7"/>
        <end position="211"/>
    </location>
</feature>
<name>A0A0C3PQ11_PHLG1</name>
<dbReference type="AlphaFoldDB" id="A0A0C3PQ11"/>
<dbReference type="STRING" id="745531.A0A0C3PQ11"/>
<protein>
    <recommendedName>
        <fullName evidence="5">FAD-binding domain-containing protein</fullName>
    </recommendedName>
</protein>
<comment type="cofactor">
    <cofactor evidence="1">
        <name>FAD</name>
        <dbReference type="ChEBI" id="CHEBI:57692"/>
    </cofactor>
</comment>
<dbReference type="Gene3D" id="3.30.70.2450">
    <property type="match status" value="1"/>
</dbReference>
<dbReference type="PANTHER" id="PTHR43004">
    <property type="entry name" value="TRK SYSTEM POTASSIUM UPTAKE PROTEIN"/>
    <property type="match status" value="1"/>
</dbReference>
<evidence type="ECO:0000256" key="1">
    <source>
        <dbReference type="ARBA" id="ARBA00001974"/>
    </source>
</evidence>
<dbReference type="Pfam" id="PF01494">
    <property type="entry name" value="FAD_binding_3"/>
    <property type="match status" value="2"/>
</dbReference>
<dbReference type="InterPro" id="IPR036188">
    <property type="entry name" value="FAD/NAD-bd_sf"/>
</dbReference>
<reference evidence="6 7" key="1">
    <citation type="journal article" date="2014" name="PLoS Genet.">
        <title>Analysis of the Phlebiopsis gigantea genome, transcriptome and secretome provides insight into its pioneer colonization strategies of wood.</title>
        <authorList>
            <person name="Hori C."/>
            <person name="Ishida T."/>
            <person name="Igarashi K."/>
            <person name="Samejima M."/>
            <person name="Suzuki H."/>
            <person name="Master E."/>
            <person name="Ferreira P."/>
            <person name="Ruiz-Duenas F.J."/>
            <person name="Held B."/>
            <person name="Canessa P."/>
            <person name="Larrondo L.F."/>
            <person name="Schmoll M."/>
            <person name="Druzhinina I.S."/>
            <person name="Kubicek C.P."/>
            <person name="Gaskell J.A."/>
            <person name="Kersten P."/>
            <person name="St John F."/>
            <person name="Glasner J."/>
            <person name="Sabat G."/>
            <person name="Splinter BonDurant S."/>
            <person name="Syed K."/>
            <person name="Yadav J."/>
            <person name="Mgbeahuruike A.C."/>
            <person name="Kovalchuk A."/>
            <person name="Asiegbu F.O."/>
            <person name="Lackner G."/>
            <person name="Hoffmeister D."/>
            <person name="Rencoret J."/>
            <person name="Gutierrez A."/>
            <person name="Sun H."/>
            <person name="Lindquist E."/>
            <person name="Barry K."/>
            <person name="Riley R."/>
            <person name="Grigoriev I.V."/>
            <person name="Henrissat B."/>
            <person name="Kues U."/>
            <person name="Berka R.M."/>
            <person name="Martinez A.T."/>
            <person name="Covert S.F."/>
            <person name="Blanchette R.A."/>
            <person name="Cullen D."/>
        </authorList>
    </citation>
    <scope>NUCLEOTIDE SEQUENCE [LARGE SCALE GENOMIC DNA]</scope>
    <source>
        <strain evidence="6 7">11061_1 CR5-6</strain>
    </source>
</reference>
<organism evidence="6 7">
    <name type="scientific">Phlebiopsis gigantea (strain 11061_1 CR5-6)</name>
    <name type="common">White-rot fungus</name>
    <name type="synonym">Peniophora gigantea</name>
    <dbReference type="NCBI Taxonomy" id="745531"/>
    <lineage>
        <taxon>Eukaryota</taxon>
        <taxon>Fungi</taxon>
        <taxon>Dikarya</taxon>
        <taxon>Basidiomycota</taxon>
        <taxon>Agaricomycotina</taxon>
        <taxon>Agaricomycetes</taxon>
        <taxon>Polyporales</taxon>
        <taxon>Phanerochaetaceae</taxon>
        <taxon>Phlebiopsis</taxon>
    </lineage>
</organism>
<evidence type="ECO:0000256" key="3">
    <source>
        <dbReference type="ARBA" id="ARBA00022827"/>
    </source>
</evidence>
<dbReference type="SUPFAM" id="SSF51905">
    <property type="entry name" value="FAD/NAD(P)-binding domain"/>
    <property type="match status" value="1"/>
</dbReference>
<dbReference type="PANTHER" id="PTHR43004:SF19">
    <property type="entry name" value="BINDING MONOOXYGENASE, PUTATIVE (JCVI)-RELATED"/>
    <property type="match status" value="1"/>
</dbReference>
<dbReference type="InterPro" id="IPR050641">
    <property type="entry name" value="RIFMO-like"/>
</dbReference>
<dbReference type="InterPro" id="IPR002938">
    <property type="entry name" value="FAD-bd"/>
</dbReference>
<dbReference type="Proteomes" id="UP000053257">
    <property type="component" value="Unassembled WGS sequence"/>
</dbReference>
<keyword evidence="7" id="KW-1185">Reference proteome</keyword>
<accession>A0A0C3PQ11</accession>
<evidence type="ECO:0000256" key="2">
    <source>
        <dbReference type="ARBA" id="ARBA00022630"/>
    </source>
</evidence>
<dbReference type="GO" id="GO:0016709">
    <property type="term" value="F:oxidoreductase activity, acting on paired donors, with incorporation or reduction of molecular oxygen, NAD(P)H as one donor, and incorporation of one atom of oxygen"/>
    <property type="evidence" value="ECO:0007669"/>
    <property type="project" value="UniProtKB-ARBA"/>
</dbReference>
<gene>
    <name evidence="6" type="ORF">PHLGIDRAFT_116686</name>
</gene>
<dbReference type="OrthoDB" id="2690153at2759"/>
<keyword evidence="2" id="KW-0285">Flavoprotein</keyword>
<evidence type="ECO:0000313" key="7">
    <source>
        <dbReference type="Proteomes" id="UP000053257"/>
    </source>
</evidence>